<gene>
    <name evidence="1" type="ORF">CDL12_26186</name>
</gene>
<comment type="caution">
    <text evidence="1">The sequence shown here is derived from an EMBL/GenBank/DDBJ whole genome shotgun (WGS) entry which is preliminary data.</text>
</comment>
<evidence type="ECO:0000313" key="1">
    <source>
        <dbReference type="EMBL" id="PIN01300.1"/>
    </source>
</evidence>
<name>A0A2G9G8J4_9LAMI</name>
<proteinExistence type="predicted"/>
<dbReference type="Proteomes" id="UP000231279">
    <property type="component" value="Unassembled WGS sequence"/>
</dbReference>
<dbReference type="AlphaFoldDB" id="A0A2G9G8J4"/>
<keyword evidence="2" id="KW-1185">Reference proteome</keyword>
<reference evidence="2" key="1">
    <citation type="journal article" date="2018" name="Gigascience">
        <title>Genome assembly of the Pink Ipe (Handroanthus impetiginosus, Bignoniaceae), a highly valued, ecologically keystone Neotropical timber forest tree.</title>
        <authorList>
            <person name="Silva-Junior O.B."/>
            <person name="Grattapaglia D."/>
            <person name="Novaes E."/>
            <person name="Collevatti R.G."/>
        </authorList>
    </citation>
    <scope>NUCLEOTIDE SEQUENCE [LARGE SCALE GENOMIC DNA]</scope>
    <source>
        <strain evidence="2">cv. UFG-1</strain>
    </source>
</reference>
<evidence type="ECO:0000313" key="2">
    <source>
        <dbReference type="Proteomes" id="UP000231279"/>
    </source>
</evidence>
<sequence>MVKSNFSSAYMLHNWSSDCDEEAHGSGMKLTLERKKAQTIWIFIECPKVKPIANCEQSNNICCCQCTCYTKALHQCSEEKR</sequence>
<organism evidence="1 2">
    <name type="scientific">Handroanthus impetiginosus</name>
    <dbReference type="NCBI Taxonomy" id="429701"/>
    <lineage>
        <taxon>Eukaryota</taxon>
        <taxon>Viridiplantae</taxon>
        <taxon>Streptophyta</taxon>
        <taxon>Embryophyta</taxon>
        <taxon>Tracheophyta</taxon>
        <taxon>Spermatophyta</taxon>
        <taxon>Magnoliopsida</taxon>
        <taxon>eudicotyledons</taxon>
        <taxon>Gunneridae</taxon>
        <taxon>Pentapetalae</taxon>
        <taxon>asterids</taxon>
        <taxon>lamiids</taxon>
        <taxon>Lamiales</taxon>
        <taxon>Bignoniaceae</taxon>
        <taxon>Crescentiina</taxon>
        <taxon>Tabebuia alliance</taxon>
        <taxon>Handroanthus</taxon>
    </lineage>
</organism>
<protein>
    <submittedName>
        <fullName evidence="1">Uncharacterized protein</fullName>
    </submittedName>
</protein>
<dbReference type="EMBL" id="NKXS01006483">
    <property type="protein sequence ID" value="PIN01300.1"/>
    <property type="molecule type" value="Genomic_DNA"/>
</dbReference>
<accession>A0A2G9G8J4</accession>